<reference evidence="2 3" key="1">
    <citation type="journal article" date="2023" name="Life. Sci Alliance">
        <title>Evolutionary insights into 3D genome organization and epigenetic landscape of Vigna mungo.</title>
        <authorList>
            <person name="Junaid A."/>
            <person name="Singh B."/>
            <person name="Bhatia S."/>
        </authorList>
    </citation>
    <scope>NUCLEOTIDE SEQUENCE [LARGE SCALE GENOMIC DNA]</scope>
    <source>
        <strain evidence="2">Urdbean</strain>
    </source>
</reference>
<organism evidence="2 3">
    <name type="scientific">Vigna mungo</name>
    <name type="common">Black gram</name>
    <name type="synonym">Phaseolus mungo</name>
    <dbReference type="NCBI Taxonomy" id="3915"/>
    <lineage>
        <taxon>Eukaryota</taxon>
        <taxon>Viridiplantae</taxon>
        <taxon>Streptophyta</taxon>
        <taxon>Embryophyta</taxon>
        <taxon>Tracheophyta</taxon>
        <taxon>Spermatophyta</taxon>
        <taxon>Magnoliopsida</taxon>
        <taxon>eudicotyledons</taxon>
        <taxon>Gunneridae</taxon>
        <taxon>Pentapetalae</taxon>
        <taxon>rosids</taxon>
        <taxon>fabids</taxon>
        <taxon>Fabales</taxon>
        <taxon>Fabaceae</taxon>
        <taxon>Papilionoideae</taxon>
        <taxon>50 kb inversion clade</taxon>
        <taxon>NPAAA clade</taxon>
        <taxon>indigoferoid/millettioid clade</taxon>
        <taxon>Phaseoleae</taxon>
        <taxon>Vigna</taxon>
    </lineage>
</organism>
<evidence type="ECO:0000313" key="3">
    <source>
        <dbReference type="Proteomes" id="UP001374535"/>
    </source>
</evidence>
<dbReference type="EMBL" id="CP144690">
    <property type="protein sequence ID" value="WVY91709.1"/>
    <property type="molecule type" value="Genomic_DNA"/>
</dbReference>
<dbReference type="AlphaFoldDB" id="A0AAQ3MJW3"/>
<keyword evidence="1" id="KW-0812">Transmembrane</keyword>
<dbReference type="Proteomes" id="UP001374535">
    <property type="component" value="Chromosome 11"/>
</dbReference>
<name>A0AAQ3MJW3_VIGMU</name>
<keyword evidence="1" id="KW-1133">Transmembrane helix</keyword>
<dbReference type="PANTHER" id="PTHR34125:SF7">
    <property type="entry name" value="TRANSMEMBRANE PROTEIN"/>
    <property type="match status" value="1"/>
</dbReference>
<protein>
    <submittedName>
        <fullName evidence="2">Uncharacterized protein</fullName>
    </submittedName>
</protein>
<sequence length="119" mass="13519">MDISEKLKQCRHHITIRIVVLLSFSLVLYVVPHFLTILAYFWPLFASTTFFMVAIIAFRGISKLSTEDHGEKVGEGILDYVVGRVEHIHEAQTLLSESRCTNFIIVSKINCNSSSLHLL</sequence>
<keyword evidence="1" id="KW-0472">Membrane</keyword>
<feature type="transmembrane region" description="Helical" evidence="1">
    <location>
        <begin position="14"/>
        <end position="31"/>
    </location>
</feature>
<dbReference type="PANTHER" id="PTHR34125">
    <property type="entry name" value="OS01G0762900 PROTEIN"/>
    <property type="match status" value="1"/>
</dbReference>
<evidence type="ECO:0000313" key="2">
    <source>
        <dbReference type="EMBL" id="WVY91709.1"/>
    </source>
</evidence>
<gene>
    <name evidence="2" type="ORF">V8G54_037223</name>
</gene>
<accession>A0AAQ3MJW3</accession>
<proteinExistence type="predicted"/>
<feature type="transmembrane region" description="Helical" evidence="1">
    <location>
        <begin position="37"/>
        <end position="58"/>
    </location>
</feature>
<keyword evidence="3" id="KW-1185">Reference proteome</keyword>
<evidence type="ECO:0000256" key="1">
    <source>
        <dbReference type="SAM" id="Phobius"/>
    </source>
</evidence>